<dbReference type="HOGENOM" id="CLU_851558_0_0_2"/>
<keyword evidence="2" id="KW-0285">Flavoprotein</keyword>
<evidence type="ECO:0000259" key="5">
    <source>
        <dbReference type="Pfam" id="PF01266"/>
    </source>
</evidence>
<evidence type="ECO:0000256" key="2">
    <source>
        <dbReference type="ARBA" id="ARBA00022630"/>
    </source>
</evidence>
<dbReference type="Gene3D" id="3.50.50.60">
    <property type="entry name" value="FAD/NAD(P)-binding domain"/>
    <property type="match status" value="1"/>
</dbReference>
<dbReference type="InterPro" id="IPR036188">
    <property type="entry name" value="FAD/NAD-bd_sf"/>
</dbReference>
<keyword evidence="3" id="KW-0274">FAD</keyword>
<comment type="cofactor">
    <cofactor evidence="1">
        <name>FAD</name>
        <dbReference type="ChEBI" id="CHEBI:57692"/>
    </cofactor>
</comment>
<feature type="domain" description="FAD dependent oxidoreductase" evidence="5">
    <location>
        <begin position="8"/>
        <end position="290"/>
    </location>
</feature>
<dbReference type="Proteomes" id="UP000007485">
    <property type="component" value="Chromosome"/>
</dbReference>
<dbReference type="Pfam" id="PF01266">
    <property type="entry name" value="DAO"/>
    <property type="match status" value="1"/>
</dbReference>
<dbReference type="EMBL" id="CP002529">
    <property type="protein sequence ID" value="ADY01378.1"/>
    <property type="molecule type" value="Genomic_DNA"/>
</dbReference>
<dbReference type="eggNOG" id="arCOG00755">
    <property type="taxonomic scope" value="Archaea"/>
</dbReference>
<evidence type="ECO:0000256" key="1">
    <source>
        <dbReference type="ARBA" id="ARBA00001974"/>
    </source>
</evidence>
<evidence type="ECO:0000313" key="6">
    <source>
        <dbReference type="EMBL" id="ADY01378.1"/>
    </source>
</evidence>
<dbReference type="InterPro" id="IPR045170">
    <property type="entry name" value="MTOX"/>
</dbReference>
<keyword evidence="4" id="KW-0560">Oxidoreductase</keyword>
<dbReference type="InterPro" id="IPR006076">
    <property type="entry name" value="FAD-dep_OxRdtase"/>
</dbReference>
<dbReference type="KEGG" id="vmo:VMUT_1173"/>
<evidence type="ECO:0000313" key="7">
    <source>
        <dbReference type="Proteomes" id="UP000007485"/>
    </source>
</evidence>
<reference evidence="6 7" key="1">
    <citation type="journal article" date="2011" name="J. Bacteriol.">
        <title>Complete genome sequence of 'Vulcanisaeta moutnovskia' strain 768-28, a novel member of the hyperthermophilic crenarchaeal genus vulcanisaeta.</title>
        <authorList>
            <person name="Gumerov V.M."/>
            <person name="Mardanov A.V."/>
            <person name="Beletsky A.V."/>
            <person name="Prokofeva M.I."/>
            <person name="Bonch-Osmolovskaya E.A."/>
            <person name="Ravin N.V."/>
            <person name="Skryabin K.G."/>
        </authorList>
    </citation>
    <scope>NUCLEOTIDE SEQUENCE [LARGE SCALE GENOMIC DNA]</scope>
    <source>
        <strain evidence="6 7">768-28</strain>
    </source>
</reference>
<dbReference type="STRING" id="985053.VMUT_1173"/>
<dbReference type="PANTHER" id="PTHR10961">
    <property type="entry name" value="PEROXISOMAL SARCOSINE OXIDASE"/>
    <property type="match status" value="1"/>
</dbReference>
<dbReference type="GO" id="GO:0008115">
    <property type="term" value="F:sarcosine oxidase activity"/>
    <property type="evidence" value="ECO:0007669"/>
    <property type="project" value="TreeGrafter"/>
</dbReference>
<evidence type="ECO:0000256" key="3">
    <source>
        <dbReference type="ARBA" id="ARBA00022827"/>
    </source>
</evidence>
<evidence type="ECO:0000256" key="4">
    <source>
        <dbReference type="ARBA" id="ARBA00023002"/>
    </source>
</evidence>
<keyword evidence="7" id="KW-1185">Reference proteome</keyword>
<organism evidence="6 7">
    <name type="scientific">Vulcanisaeta moutnovskia (strain 768-28)</name>
    <dbReference type="NCBI Taxonomy" id="985053"/>
    <lineage>
        <taxon>Archaea</taxon>
        <taxon>Thermoproteota</taxon>
        <taxon>Thermoprotei</taxon>
        <taxon>Thermoproteales</taxon>
        <taxon>Thermoproteaceae</taxon>
        <taxon>Vulcanisaeta</taxon>
    </lineage>
</organism>
<gene>
    <name evidence="6" type="ordered locus">VMUT_1173</name>
</gene>
<dbReference type="AlphaFoldDB" id="F0QYE5"/>
<dbReference type="PANTHER" id="PTHR10961:SF46">
    <property type="entry name" value="PEROXISOMAL SARCOSINE OXIDASE"/>
    <property type="match status" value="1"/>
</dbReference>
<dbReference type="Gene3D" id="3.30.9.10">
    <property type="entry name" value="D-Amino Acid Oxidase, subunit A, domain 2"/>
    <property type="match status" value="1"/>
</dbReference>
<dbReference type="SUPFAM" id="SSF51905">
    <property type="entry name" value="FAD/NAD(P)-binding domain"/>
    <property type="match status" value="1"/>
</dbReference>
<dbReference type="GO" id="GO:0050660">
    <property type="term" value="F:flavin adenine dinucleotide binding"/>
    <property type="evidence" value="ECO:0007669"/>
    <property type="project" value="InterPro"/>
</dbReference>
<name>F0QYE5_VULM7</name>
<sequence>MLPSASDVRVTKETMRIYRSLEEELKTTLLKNYVALHIYPNHDSLKLIEPVIPDIEDAGVKVKVFDSKEAHEVTGLIYDEQEHVIYGEYEYLVSIRKIVGALHRKLNIIYGNASLRINNGNAYAIVGNEELTGDAVVLAAGGWNSKIAREAGIEVPLVTYGTRALAIIGSTRLNKYSISDYKYDYYTRPMGNLLDPIAFIAGDGNVKTSDLRQVRRLTNKSYSNWLIGLMKKRDPSMMISAIAGYSLVEMAYDYEPVIGKVPGVNNLYLIGGFDGYGAKLGPGLAFELARIIMGLNPSIDVSCYDINRFDGYEGQHDIDPHWEPVMLYLPAPNGASPCFYKNK</sequence>
<proteinExistence type="predicted"/>
<protein>
    <submittedName>
        <fullName evidence="6">FAD dependent oxidoreductase</fullName>
    </submittedName>
</protein>
<accession>F0QYE5</accession>